<evidence type="ECO:0000313" key="2">
    <source>
        <dbReference type="WBParaSite" id="ACRNAN_scaffold638.g6628.t1"/>
    </source>
</evidence>
<accession>A0A914EA05</accession>
<name>A0A914EA05_9BILA</name>
<sequence>MLRSEYCDSAVGVIDYITEHDKLAFLLYFVDTSDEYDYHYKTLLKHQIYPQKYCAFAKSGFQGPCQTCHIIGYCII</sequence>
<protein>
    <submittedName>
        <fullName evidence="2">Uncharacterized protein</fullName>
    </submittedName>
</protein>
<dbReference type="WBParaSite" id="ACRNAN_scaffold638.g6628.t1">
    <property type="protein sequence ID" value="ACRNAN_scaffold638.g6628.t1"/>
    <property type="gene ID" value="ACRNAN_scaffold638.g6628"/>
</dbReference>
<reference evidence="2" key="1">
    <citation type="submission" date="2022-11" db="UniProtKB">
        <authorList>
            <consortium name="WormBaseParasite"/>
        </authorList>
    </citation>
    <scope>IDENTIFICATION</scope>
</reference>
<proteinExistence type="predicted"/>
<keyword evidence="1" id="KW-1185">Reference proteome</keyword>
<evidence type="ECO:0000313" key="1">
    <source>
        <dbReference type="Proteomes" id="UP000887540"/>
    </source>
</evidence>
<dbReference type="Proteomes" id="UP000887540">
    <property type="component" value="Unplaced"/>
</dbReference>
<dbReference type="AlphaFoldDB" id="A0A914EA05"/>
<organism evidence="1 2">
    <name type="scientific">Acrobeloides nanus</name>
    <dbReference type="NCBI Taxonomy" id="290746"/>
    <lineage>
        <taxon>Eukaryota</taxon>
        <taxon>Metazoa</taxon>
        <taxon>Ecdysozoa</taxon>
        <taxon>Nematoda</taxon>
        <taxon>Chromadorea</taxon>
        <taxon>Rhabditida</taxon>
        <taxon>Tylenchina</taxon>
        <taxon>Cephalobomorpha</taxon>
        <taxon>Cephaloboidea</taxon>
        <taxon>Cephalobidae</taxon>
        <taxon>Acrobeloides</taxon>
    </lineage>
</organism>